<dbReference type="CDD" id="cd07487">
    <property type="entry name" value="Peptidases_S8_1"/>
    <property type="match status" value="1"/>
</dbReference>
<evidence type="ECO:0000256" key="3">
    <source>
        <dbReference type="ARBA" id="ARBA00022801"/>
    </source>
</evidence>
<evidence type="ECO:0000256" key="2">
    <source>
        <dbReference type="ARBA" id="ARBA00022670"/>
    </source>
</evidence>
<feature type="active site" description="Charge relay system" evidence="5">
    <location>
        <position position="29"/>
    </location>
</feature>
<dbReference type="RefSeq" id="WP_005603254.1">
    <property type="nucleotide sequence ID" value="NZ_GG663524.1"/>
</dbReference>
<name>D4S0G2_9FIRM</name>
<keyword evidence="3 5" id="KW-0378">Hydrolase</keyword>
<keyword evidence="4 5" id="KW-0720">Serine protease</keyword>
<dbReference type="InterPro" id="IPR036852">
    <property type="entry name" value="Peptidase_S8/S53_dom_sf"/>
</dbReference>
<feature type="domain" description="Peptidase S8/S53" evidence="6">
    <location>
        <begin position="20"/>
        <end position="282"/>
    </location>
</feature>
<feature type="active site" description="Charge relay system" evidence="5">
    <location>
        <position position="61"/>
    </location>
</feature>
<evidence type="ECO:0000256" key="1">
    <source>
        <dbReference type="ARBA" id="ARBA00011073"/>
    </source>
</evidence>
<dbReference type="HOGENOM" id="CLU_011263_15_5_9"/>
<evidence type="ECO:0000313" key="8">
    <source>
        <dbReference type="Proteomes" id="UP000006238"/>
    </source>
</evidence>
<dbReference type="PROSITE" id="PS00137">
    <property type="entry name" value="SUBTILASE_HIS"/>
    <property type="match status" value="1"/>
</dbReference>
<dbReference type="InterPro" id="IPR051048">
    <property type="entry name" value="Peptidase_S8/S53_subtilisin"/>
</dbReference>
<dbReference type="InterPro" id="IPR022398">
    <property type="entry name" value="Peptidase_S8_His-AS"/>
</dbReference>
<gene>
    <name evidence="7" type="ORF">BUTYVIB_01581</name>
</gene>
<comment type="caution">
    <text evidence="7">The sequence shown here is derived from an EMBL/GenBank/DDBJ whole genome shotgun (WGS) entry which is preliminary data.</text>
</comment>
<dbReference type="PRINTS" id="PR00723">
    <property type="entry name" value="SUBTILISIN"/>
</dbReference>
<evidence type="ECO:0000256" key="4">
    <source>
        <dbReference type="ARBA" id="ARBA00022825"/>
    </source>
</evidence>
<dbReference type="PANTHER" id="PTHR43399:SF4">
    <property type="entry name" value="CELL WALL-ASSOCIATED PROTEASE"/>
    <property type="match status" value="1"/>
</dbReference>
<dbReference type="EMBL" id="ABWN01000030">
    <property type="protein sequence ID" value="EFF68310.1"/>
    <property type="molecule type" value="Genomic_DNA"/>
</dbReference>
<keyword evidence="8" id="KW-1185">Reference proteome</keyword>
<dbReference type="InterPro" id="IPR000209">
    <property type="entry name" value="Peptidase_S8/S53_dom"/>
</dbReference>
<dbReference type="AlphaFoldDB" id="D4S0G2"/>
<sequence>MDRIRHLLNIDEIHKRGINGQNITVAVLDSGSYPHTDIKENIIYFKDFVSGRKNTYDDNSHGTHICGIIGGRGIVNKKYKGIAPHCYLLPIKVLDKSGHGRSESIINASDWIIRNKNKYNIRIVNISIGTKSSSCSEEKSDIVKAVDNMWDNGITVLVSAGNNGPSYQSITIPGISRKVITVGSCKFDNSSYDGHFKYSGKGPTFCNVAKPDIVVPGDNITSCSPGNRYVKKSGTSMSTPIVAGAAALIFSYDNTLSNNNFKELLKNSADNLGLDRYTQGFGRLNIEKCLNLI</sequence>
<organism evidence="7 8">
    <name type="scientific">Eshraghiella crossota DSM 2876</name>
    <dbReference type="NCBI Taxonomy" id="511680"/>
    <lineage>
        <taxon>Bacteria</taxon>
        <taxon>Bacillati</taxon>
        <taxon>Bacillota</taxon>
        <taxon>Clostridia</taxon>
        <taxon>Lachnospirales</taxon>
        <taxon>Lachnospiraceae</taxon>
        <taxon>Eshraghiella</taxon>
    </lineage>
</organism>
<dbReference type="PROSITE" id="PS00138">
    <property type="entry name" value="SUBTILASE_SER"/>
    <property type="match status" value="1"/>
</dbReference>
<dbReference type="GeneID" id="98918193"/>
<dbReference type="GO" id="GO:0006508">
    <property type="term" value="P:proteolysis"/>
    <property type="evidence" value="ECO:0007669"/>
    <property type="project" value="UniProtKB-KW"/>
</dbReference>
<dbReference type="GO" id="GO:0004252">
    <property type="term" value="F:serine-type endopeptidase activity"/>
    <property type="evidence" value="ECO:0007669"/>
    <property type="project" value="UniProtKB-UniRule"/>
</dbReference>
<dbReference type="PANTHER" id="PTHR43399">
    <property type="entry name" value="SUBTILISIN-RELATED"/>
    <property type="match status" value="1"/>
</dbReference>
<evidence type="ECO:0000256" key="5">
    <source>
        <dbReference type="PROSITE-ProRule" id="PRU01240"/>
    </source>
</evidence>
<reference evidence="7 8" key="1">
    <citation type="submission" date="2010-02" db="EMBL/GenBank/DDBJ databases">
        <authorList>
            <person name="Weinstock G."/>
            <person name="Sodergren E."/>
            <person name="Clifton S."/>
            <person name="Fulton L."/>
            <person name="Fulton B."/>
            <person name="Courtney L."/>
            <person name="Fronick C."/>
            <person name="Harrison M."/>
            <person name="Strong C."/>
            <person name="Farmer C."/>
            <person name="Delahaunty K."/>
            <person name="Markovic C."/>
            <person name="Hall O."/>
            <person name="Minx P."/>
            <person name="Tomlinson C."/>
            <person name="Mitreva M."/>
            <person name="Nelson J."/>
            <person name="Hou S."/>
            <person name="Wollam A."/>
            <person name="Pepin K.H."/>
            <person name="Johnson M."/>
            <person name="Bhonagiri V."/>
            <person name="Zhang X."/>
            <person name="Suruliraj S."/>
            <person name="Warren W."/>
            <person name="Chinwalla A."/>
            <person name="Mardis E.R."/>
            <person name="Wilson R.K."/>
        </authorList>
    </citation>
    <scope>NUCLEOTIDE SEQUENCE [LARGE SCALE GENOMIC DNA]</scope>
    <source>
        <strain evidence="7 8">DSM 2876</strain>
    </source>
</reference>
<proteinExistence type="inferred from homology"/>
<dbReference type="eggNOG" id="COG1404">
    <property type="taxonomic scope" value="Bacteria"/>
</dbReference>
<dbReference type="SUPFAM" id="SSF52743">
    <property type="entry name" value="Subtilisin-like"/>
    <property type="match status" value="1"/>
</dbReference>
<keyword evidence="2 5" id="KW-0645">Protease</keyword>
<dbReference type="PROSITE" id="PS51892">
    <property type="entry name" value="SUBTILASE"/>
    <property type="match status" value="1"/>
</dbReference>
<evidence type="ECO:0000313" key="7">
    <source>
        <dbReference type="EMBL" id="EFF68310.1"/>
    </source>
</evidence>
<comment type="similarity">
    <text evidence="1 5">Belongs to the peptidase S8 family.</text>
</comment>
<dbReference type="Proteomes" id="UP000006238">
    <property type="component" value="Unassembled WGS sequence"/>
</dbReference>
<feature type="active site" description="Charge relay system" evidence="5">
    <location>
        <position position="236"/>
    </location>
</feature>
<evidence type="ECO:0000259" key="6">
    <source>
        <dbReference type="Pfam" id="PF00082"/>
    </source>
</evidence>
<dbReference type="Gene3D" id="3.40.50.200">
    <property type="entry name" value="Peptidase S8/S53 domain"/>
    <property type="match status" value="1"/>
</dbReference>
<dbReference type="EC" id="3.4.21.-" evidence="7"/>
<dbReference type="InterPro" id="IPR023828">
    <property type="entry name" value="Peptidase_S8_Ser-AS"/>
</dbReference>
<dbReference type="Pfam" id="PF00082">
    <property type="entry name" value="Peptidase_S8"/>
    <property type="match status" value="1"/>
</dbReference>
<protein>
    <submittedName>
        <fullName evidence="7">Peptidase, S8/S53 family</fullName>
        <ecNumber evidence="7">3.4.21.-</ecNumber>
    </submittedName>
</protein>
<accession>D4S0G2</accession>
<dbReference type="STRING" id="45851.BHV86_09855"/>
<dbReference type="InterPro" id="IPR015500">
    <property type="entry name" value="Peptidase_S8_subtilisin-rel"/>
</dbReference>